<dbReference type="Gene3D" id="1.10.510.10">
    <property type="entry name" value="Transferase(Phosphotransferase) domain 1"/>
    <property type="match status" value="1"/>
</dbReference>
<dbReference type="PROSITE" id="PS00107">
    <property type="entry name" value="PROTEIN_KINASE_ATP"/>
    <property type="match status" value="1"/>
</dbReference>
<feature type="non-terminal residue" evidence="5">
    <location>
        <position position="1"/>
    </location>
</feature>
<keyword evidence="1" id="KW-0547">Nucleotide-binding</keyword>
<dbReference type="GO" id="GO:0005524">
    <property type="term" value="F:ATP binding"/>
    <property type="evidence" value="ECO:0007669"/>
    <property type="project" value="UniProtKB-UniRule"/>
</dbReference>
<comment type="caution">
    <text evidence="5">The sequence shown here is derived from an EMBL/GenBank/DDBJ whole genome shotgun (WGS) entry which is preliminary data.</text>
</comment>
<dbReference type="InterPro" id="IPR000719">
    <property type="entry name" value="Prot_kinase_dom"/>
</dbReference>
<dbReference type="Proteomes" id="UP001152795">
    <property type="component" value="Unassembled WGS sequence"/>
</dbReference>
<protein>
    <submittedName>
        <fullName evidence="5">Probable serine threonine- kinase DDB_G0271682</fullName>
    </submittedName>
</protein>
<dbReference type="InterPro" id="IPR011009">
    <property type="entry name" value="Kinase-like_dom_sf"/>
</dbReference>
<dbReference type="PANTHER" id="PTHR44329">
    <property type="entry name" value="SERINE/THREONINE-PROTEIN KINASE TNNI3K-RELATED"/>
    <property type="match status" value="1"/>
</dbReference>
<dbReference type="GO" id="GO:0097527">
    <property type="term" value="P:necroptotic signaling pathway"/>
    <property type="evidence" value="ECO:0007669"/>
    <property type="project" value="TreeGrafter"/>
</dbReference>
<evidence type="ECO:0000256" key="2">
    <source>
        <dbReference type="ARBA" id="ARBA00022840"/>
    </source>
</evidence>
<gene>
    <name evidence="5" type="ORF">PACLA_8A067992</name>
</gene>
<accession>A0A7D9ILK8</accession>
<dbReference type="OrthoDB" id="4062651at2759"/>
<name>A0A7D9ILK8_PARCT</name>
<dbReference type="InterPro" id="IPR051681">
    <property type="entry name" value="Ser/Thr_Kinases-Pseudokinases"/>
</dbReference>
<dbReference type="SMART" id="SM00220">
    <property type="entry name" value="S_TKc"/>
    <property type="match status" value="1"/>
</dbReference>
<keyword evidence="6" id="KW-1185">Reference proteome</keyword>
<dbReference type="InterPro" id="IPR008266">
    <property type="entry name" value="Tyr_kinase_AS"/>
</dbReference>
<evidence type="ECO:0000256" key="4">
    <source>
        <dbReference type="SAM" id="MobiDB-lite"/>
    </source>
</evidence>
<evidence type="ECO:0000256" key="1">
    <source>
        <dbReference type="ARBA" id="ARBA00022741"/>
    </source>
</evidence>
<proteinExistence type="predicted"/>
<dbReference type="InterPro" id="IPR017441">
    <property type="entry name" value="Protein_kinase_ATP_BS"/>
</dbReference>
<evidence type="ECO:0000313" key="6">
    <source>
        <dbReference type="Proteomes" id="UP001152795"/>
    </source>
</evidence>
<organism evidence="5 6">
    <name type="scientific">Paramuricea clavata</name>
    <name type="common">Red gorgonian</name>
    <name type="synonym">Violescent sea-whip</name>
    <dbReference type="NCBI Taxonomy" id="317549"/>
    <lineage>
        <taxon>Eukaryota</taxon>
        <taxon>Metazoa</taxon>
        <taxon>Cnidaria</taxon>
        <taxon>Anthozoa</taxon>
        <taxon>Octocorallia</taxon>
        <taxon>Malacalcyonacea</taxon>
        <taxon>Plexauridae</taxon>
        <taxon>Paramuricea</taxon>
    </lineage>
</organism>
<dbReference type="SUPFAM" id="SSF56112">
    <property type="entry name" value="Protein kinase-like (PK-like)"/>
    <property type="match status" value="1"/>
</dbReference>
<dbReference type="Gene3D" id="3.30.200.20">
    <property type="entry name" value="Phosphorylase Kinase, domain 1"/>
    <property type="match status" value="1"/>
</dbReference>
<keyword evidence="3" id="KW-0175">Coiled coil</keyword>
<feature type="compositionally biased region" description="Basic and acidic residues" evidence="4">
    <location>
        <begin position="236"/>
        <end position="252"/>
    </location>
</feature>
<sequence>MIATWCHMINPIIDGNHTYIGKGSKRVIEIGSQDRGLGPEIQQVERHKEETIDVTSKMQPVMLDENIDLTEIELFQDMHITDLTSENQYLQEGNARVTTDMKQEEDINLHAEIERLKEENSNLIAEMQRHIAENDDIKKENSNLETINKLLQEDNTTFQQMNLPPMLGLQLRGLQFLEMKRLEQEKSNLVKQVQELREEKIEKSNETRQLTDDNSNTKNEIWKVRQENHQLQQQKSEFDNKNQKLQKEKSQLDDENQQLRQEKDQTDNENQQLRQEKDQLVNENKQLRQGKNQLDNENLQLRQDKSQLDNDNQQLRQDKSQLENDIQQLRQDKSQLDNENQQLHRETAEISIELRKIRQENNNMQIEIGQYRADTMPSIITESGSVVVSNDLLGKGAWGAVWAGDFFGTKVAVKEYYEIILSPHNLNLLQREINIASYCRHPNLLQFICATKNHQNHLLIVTELMDKALRALVEQHASERSRLEYQEIKLISVDVARGLNYLHSKKPKPIIHRDISSANVLLSTENGAVRRAKISDYGSAKFMEKCNTANPGSAIYAAPEANQAKQDPKEKPILLNAMFVPTNSMKMIRTFQLIGAKLL</sequence>
<feature type="coiled-coil region" evidence="3">
    <location>
        <begin position="106"/>
        <end position="154"/>
    </location>
</feature>
<dbReference type="GO" id="GO:0004672">
    <property type="term" value="F:protein kinase activity"/>
    <property type="evidence" value="ECO:0007669"/>
    <property type="project" value="InterPro"/>
</dbReference>
<dbReference type="EMBL" id="CACRXK020007186">
    <property type="protein sequence ID" value="CAB4011544.1"/>
    <property type="molecule type" value="Genomic_DNA"/>
</dbReference>
<dbReference type="Pfam" id="PF00069">
    <property type="entry name" value="Pkinase"/>
    <property type="match status" value="1"/>
</dbReference>
<keyword evidence="2" id="KW-0067">ATP-binding</keyword>
<keyword evidence="5" id="KW-0808">Transferase</keyword>
<dbReference type="PANTHER" id="PTHR44329:SF298">
    <property type="entry name" value="MIXED LINEAGE KINASE DOMAIN-LIKE PROTEIN"/>
    <property type="match status" value="1"/>
</dbReference>
<evidence type="ECO:0000313" key="5">
    <source>
        <dbReference type="EMBL" id="CAB4011544.1"/>
    </source>
</evidence>
<reference evidence="5" key="1">
    <citation type="submission" date="2020-04" db="EMBL/GenBank/DDBJ databases">
        <authorList>
            <person name="Alioto T."/>
            <person name="Alioto T."/>
            <person name="Gomez Garrido J."/>
        </authorList>
    </citation>
    <scope>NUCLEOTIDE SEQUENCE</scope>
    <source>
        <strain evidence="5">A484AB</strain>
    </source>
</reference>
<dbReference type="PROSITE" id="PS00109">
    <property type="entry name" value="PROTEIN_KINASE_TYR"/>
    <property type="match status" value="1"/>
</dbReference>
<dbReference type="Gene3D" id="1.20.5.170">
    <property type="match status" value="1"/>
</dbReference>
<feature type="region of interest" description="Disordered" evidence="4">
    <location>
        <begin position="230"/>
        <end position="282"/>
    </location>
</feature>
<evidence type="ECO:0000256" key="3">
    <source>
        <dbReference type="SAM" id="Coils"/>
    </source>
</evidence>
<dbReference type="AlphaFoldDB" id="A0A7D9ILK8"/>
<keyword evidence="5" id="KW-0418">Kinase</keyword>
<dbReference type="PROSITE" id="PS50011">
    <property type="entry name" value="PROTEIN_KINASE_DOM"/>
    <property type="match status" value="1"/>
</dbReference>